<dbReference type="GO" id="GO:0005524">
    <property type="term" value="F:ATP binding"/>
    <property type="evidence" value="ECO:0007669"/>
    <property type="project" value="UniProtKB-KW"/>
</dbReference>
<keyword evidence="4" id="KW-0067">ATP-binding</keyword>
<dbReference type="PANTHER" id="PTHR43851:SF3">
    <property type="entry name" value="COENZYME Q8"/>
    <property type="match status" value="1"/>
</dbReference>
<dbReference type="Gene3D" id="1.10.510.10">
    <property type="entry name" value="Transferase(Phosphotransferase) domain 1"/>
    <property type="match status" value="1"/>
</dbReference>
<evidence type="ECO:0000256" key="4">
    <source>
        <dbReference type="ARBA" id="ARBA00022840"/>
    </source>
</evidence>
<sequence length="684" mass="72672">MSGKRVVEDLFRVAQGAGLIARSIAESNSLLRGLLPSSLNSSATSTSTDNDHGSAGGRPPPGHATHVQPLFCSAFPQSAPTPPVVEAATLGLKPQTPFDSAVATAQGVPAPIPQPSAVCEGGPGFRAVQDPSFLGGTGVQDPREMMQSPPLPPPRDPPTVAPEEMAPLLRSLPNHPPPPSPPTSHGLKPTSHLPPPPPRPSPPPPPPPPPSSPPSPPRLSASARVFAPRERAVPSSALGRAAGFAGLGVSLAYGAAVDTVSGALWGRPAATPGAADAGAARLAEALCRMRGAALKLGQMLSIQDEDLLPPGFQAALERVRAGADVMPRRQLDAALAAELGPSWRARLAAFDPAPVAAASIGQVHRGTLHDGRAVAIKVQYPGVAQSIESDVDNLLRVVRLTNILPKSLFVNNLTKVAKKELALECDYEYEAASQARYAALVAADPELAPLFFVPPIVPDLSSRGVLTSVWVEGVHIDRVAELGQEARDRVATSLLTLTLRELFDWRFMQTDPNWGNFLYDEATGRINLVDFGASRDFPITFVREYLHMVAACARRDREAIIRHSINMGFLTGEEEQVMLDAHVEAGSVVGIPFGTPGLYDFATHSTVTKRVTELGAVMLRHRLTPPPDDSYSLHRKLSGAFLACIKLKARVPCHQLFEEAYARFQAKEGTGEGEHDLPRIASLH</sequence>
<dbReference type="InterPro" id="IPR004147">
    <property type="entry name" value="ABC1_dom"/>
</dbReference>
<feature type="compositionally biased region" description="Pro residues" evidence="5">
    <location>
        <begin position="149"/>
        <end position="160"/>
    </location>
</feature>
<keyword evidence="2" id="KW-0808">Transferase</keyword>
<dbReference type="CDD" id="cd13970">
    <property type="entry name" value="ABC1_ADCK3"/>
    <property type="match status" value="1"/>
</dbReference>
<keyword evidence="3" id="KW-0547">Nucleotide-binding</keyword>
<evidence type="ECO:0000256" key="5">
    <source>
        <dbReference type="SAM" id="MobiDB-lite"/>
    </source>
</evidence>
<comment type="similarity">
    <text evidence="1">Belongs to the protein kinase superfamily. ADCK protein kinase family.</text>
</comment>
<evidence type="ECO:0000256" key="1">
    <source>
        <dbReference type="ARBA" id="ARBA00009670"/>
    </source>
</evidence>
<dbReference type="AlphaFoldDB" id="A0A1D1ZMA1"/>
<feature type="domain" description="ABC1 atypical kinase-like" evidence="6">
    <location>
        <begin position="319"/>
        <end position="563"/>
    </location>
</feature>
<dbReference type="SUPFAM" id="SSF56112">
    <property type="entry name" value="Protein kinase-like (PK-like)"/>
    <property type="match status" value="1"/>
</dbReference>
<evidence type="ECO:0000256" key="3">
    <source>
        <dbReference type="ARBA" id="ARBA00022741"/>
    </source>
</evidence>
<dbReference type="GO" id="GO:0016740">
    <property type="term" value="F:transferase activity"/>
    <property type="evidence" value="ECO:0007669"/>
    <property type="project" value="UniProtKB-KW"/>
</dbReference>
<dbReference type="InterPro" id="IPR011009">
    <property type="entry name" value="Kinase-like_dom_sf"/>
</dbReference>
<protein>
    <recommendedName>
        <fullName evidence="6">ABC1 atypical kinase-like domain-containing protein</fullName>
    </recommendedName>
</protein>
<dbReference type="InterPro" id="IPR034646">
    <property type="entry name" value="ADCK3_dom"/>
</dbReference>
<dbReference type="EMBL" id="GDKF01010594">
    <property type="protein sequence ID" value="JAT68028.1"/>
    <property type="molecule type" value="Transcribed_RNA"/>
</dbReference>
<reference evidence="7" key="1">
    <citation type="submission" date="2015-08" db="EMBL/GenBank/DDBJ databases">
        <authorList>
            <person name="Babu N.S."/>
            <person name="Beckwith C.J."/>
            <person name="Beseler K.G."/>
            <person name="Brison A."/>
            <person name="Carone J.V."/>
            <person name="Caskin T.P."/>
            <person name="Diamond M."/>
            <person name="Durham M.E."/>
            <person name="Foxe J.M."/>
            <person name="Go M."/>
            <person name="Henderson B.A."/>
            <person name="Jones I.B."/>
            <person name="McGettigan J.A."/>
            <person name="Micheletti S.J."/>
            <person name="Nasrallah M.E."/>
            <person name="Ortiz D."/>
            <person name="Piller C.R."/>
            <person name="Privatt S.R."/>
            <person name="Schneider S.L."/>
            <person name="Sharp S."/>
            <person name="Smith T.C."/>
            <person name="Stanton J.D."/>
            <person name="Ullery H.E."/>
            <person name="Wilson R.J."/>
            <person name="Serrano M.G."/>
            <person name="Buck G."/>
            <person name="Lee V."/>
            <person name="Wang Y."/>
            <person name="Carvalho R."/>
            <person name="Voegtly L."/>
            <person name="Shi R."/>
            <person name="Duckworth R."/>
            <person name="Johnson A."/>
            <person name="Loviza R."/>
            <person name="Walstead R."/>
            <person name="Shah Z."/>
            <person name="Kiflezghi M."/>
            <person name="Wade K."/>
            <person name="Ball S.L."/>
            <person name="Bradley K.W."/>
            <person name="Asai D.J."/>
            <person name="Bowman C.A."/>
            <person name="Russell D.A."/>
            <person name="Pope W.H."/>
            <person name="Jacobs-Sera D."/>
            <person name="Hendrix R.W."/>
            <person name="Hatfull G.F."/>
        </authorList>
    </citation>
    <scope>NUCLEOTIDE SEQUENCE</scope>
</reference>
<feature type="region of interest" description="Disordered" evidence="5">
    <location>
        <begin position="39"/>
        <end position="67"/>
    </location>
</feature>
<evidence type="ECO:0000259" key="6">
    <source>
        <dbReference type="Pfam" id="PF03109"/>
    </source>
</evidence>
<dbReference type="InterPro" id="IPR051409">
    <property type="entry name" value="Atypical_kinase_ADCK"/>
</dbReference>
<accession>A0A1D1ZMA1</accession>
<dbReference type="PANTHER" id="PTHR43851">
    <property type="match status" value="1"/>
</dbReference>
<dbReference type="Pfam" id="PF03109">
    <property type="entry name" value="ABC1"/>
    <property type="match status" value="1"/>
</dbReference>
<proteinExistence type="inferred from homology"/>
<feature type="compositionally biased region" description="Low complexity" evidence="5">
    <location>
        <begin position="39"/>
        <end position="48"/>
    </location>
</feature>
<feature type="compositionally biased region" description="Pro residues" evidence="5">
    <location>
        <begin position="192"/>
        <end position="217"/>
    </location>
</feature>
<evidence type="ECO:0000313" key="7">
    <source>
        <dbReference type="EMBL" id="JAT68028.1"/>
    </source>
</evidence>
<name>A0A1D1ZMA1_AUXPR</name>
<evidence type="ECO:0000256" key="2">
    <source>
        <dbReference type="ARBA" id="ARBA00022679"/>
    </source>
</evidence>
<organism evidence="7">
    <name type="scientific">Auxenochlorella protothecoides</name>
    <name type="common">Green microalga</name>
    <name type="synonym">Chlorella protothecoides</name>
    <dbReference type="NCBI Taxonomy" id="3075"/>
    <lineage>
        <taxon>Eukaryota</taxon>
        <taxon>Viridiplantae</taxon>
        <taxon>Chlorophyta</taxon>
        <taxon>core chlorophytes</taxon>
        <taxon>Trebouxiophyceae</taxon>
        <taxon>Chlorellales</taxon>
        <taxon>Chlorellaceae</taxon>
        <taxon>Auxenochlorella</taxon>
    </lineage>
</organism>
<gene>
    <name evidence="7" type="ORF">g.13881</name>
</gene>
<dbReference type="GO" id="GO:0006744">
    <property type="term" value="P:ubiquinone biosynthetic process"/>
    <property type="evidence" value="ECO:0007669"/>
    <property type="project" value="TreeGrafter"/>
</dbReference>
<feature type="region of interest" description="Disordered" evidence="5">
    <location>
        <begin position="124"/>
        <end position="222"/>
    </location>
</feature>